<evidence type="ECO:0000313" key="5">
    <source>
        <dbReference type="Proteomes" id="UP000290809"/>
    </source>
</evidence>
<accession>A0A430QAZ5</accession>
<dbReference type="STRING" id="6184.A0A430QAZ5"/>
<dbReference type="Proteomes" id="UP000290809">
    <property type="component" value="Unassembled WGS sequence"/>
</dbReference>
<dbReference type="InterPro" id="IPR033635">
    <property type="entry name" value="ANKS1/Caskin"/>
</dbReference>
<sequence>MIMMIDVCNLFVDDDDDDHSNRIVIPCNEESLLNQASVHEWLIQLHLQQYWPKFNDQGLITFEQIIRITWDDLEEIGISKLGHQKKLLTAINKLNRLILSSKINGTTIGCSLQKDIHFIPSSTSSFIPNDTRSSSLVLNYDYLTKLPQYQSNHNDVNKTNEIKNKEY</sequence>
<dbReference type="AlphaFoldDB" id="A0A430QAZ5"/>
<dbReference type="PROSITE" id="PS50105">
    <property type="entry name" value="SAM_DOMAIN"/>
    <property type="match status" value="1"/>
</dbReference>
<keyword evidence="1" id="KW-0677">Repeat</keyword>
<dbReference type="PANTHER" id="PTHR24174">
    <property type="entry name" value="ANKYRIN REPEAT AND STERILE ALPHA MOTIF DOMAIN-CONTAINING PROTEIN 1"/>
    <property type="match status" value="1"/>
</dbReference>
<dbReference type="EMBL" id="QMKO01002086">
    <property type="protein sequence ID" value="RTG84855.1"/>
    <property type="molecule type" value="Genomic_DNA"/>
</dbReference>
<proteinExistence type="predicted"/>
<keyword evidence="2" id="KW-0040">ANK repeat</keyword>
<dbReference type="Gene3D" id="1.10.150.50">
    <property type="entry name" value="Transcription Factor, Ets-1"/>
    <property type="match status" value="1"/>
</dbReference>
<evidence type="ECO:0000259" key="3">
    <source>
        <dbReference type="PROSITE" id="PS50105"/>
    </source>
</evidence>
<keyword evidence="5" id="KW-1185">Reference proteome</keyword>
<dbReference type="PANTHER" id="PTHR24174:SF16">
    <property type="entry name" value="CASKIN-2"/>
    <property type="match status" value="1"/>
</dbReference>
<name>A0A430QAZ5_SCHBO</name>
<protein>
    <recommendedName>
        <fullName evidence="3">SAM domain-containing protein</fullName>
    </recommendedName>
</protein>
<feature type="non-terminal residue" evidence="4">
    <location>
        <position position="167"/>
    </location>
</feature>
<dbReference type="InterPro" id="IPR001660">
    <property type="entry name" value="SAM"/>
</dbReference>
<evidence type="ECO:0000256" key="1">
    <source>
        <dbReference type="ARBA" id="ARBA00022737"/>
    </source>
</evidence>
<reference evidence="4 5" key="1">
    <citation type="journal article" date="2019" name="PLoS Pathog.">
        <title>Genome sequence of the bovine parasite Schistosoma bovis Tanzania.</title>
        <authorList>
            <person name="Oey H."/>
            <person name="Zakrzewski M."/>
            <person name="Gobert G."/>
            <person name="Gravermann K."/>
            <person name="Stoye J."/>
            <person name="Jones M."/>
            <person name="Mcmanus D."/>
            <person name="Krause L."/>
        </authorList>
    </citation>
    <scope>NUCLEOTIDE SEQUENCE [LARGE SCALE GENOMIC DNA]</scope>
    <source>
        <strain evidence="4 5">TAN1997</strain>
    </source>
</reference>
<dbReference type="Pfam" id="PF00536">
    <property type="entry name" value="SAM_1"/>
    <property type="match status" value="1"/>
</dbReference>
<evidence type="ECO:0000313" key="4">
    <source>
        <dbReference type="EMBL" id="RTG84855.1"/>
    </source>
</evidence>
<dbReference type="SUPFAM" id="SSF47769">
    <property type="entry name" value="SAM/Pointed domain"/>
    <property type="match status" value="1"/>
</dbReference>
<feature type="domain" description="SAM" evidence="3">
    <location>
        <begin position="33"/>
        <end position="97"/>
    </location>
</feature>
<organism evidence="4 5">
    <name type="scientific">Schistosoma bovis</name>
    <name type="common">Blood fluke</name>
    <dbReference type="NCBI Taxonomy" id="6184"/>
    <lineage>
        <taxon>Eukaryota</taxon>
        <taxon>Metazoa</taxon>
        <taxon>Spiralia</taxon>
        <taxon>Lophotrochozoa</taxon>
        <taxon>Platyhelminthes</taxon>
        <taxon>Trematoda</taxon>
        <taxon>Digenea</taxon>
        <taxon>Strigeidida</taxon>
        <taxon>Schistosomatoidea</taxon>
        <taxon>Schistosomatidae</taxon>
        <taxon>Schistosoma</taxon>
    </lineage>
</organism>
<evidence type="ECO:0000256" key="2">
    <source>
        <dbReference type="ARBA" id="ARBA00023043"/>
    </source>
</evidence>
<dbReference type="SMART" id="SM00454">
    <property type="entry name" value="SAM"/>
    <property type="match status" value="1"/>
</dbReference>
<comment type="caution">
    <text evidence="4">The sequence shown here is derived from an EMBL/GenBank/DDBJ whole genome shotgun (WGS) entry which is preliminary data.</text>
</comment>
<gene>
    <name evidence="4" type="ORF">DC041_0010662</name>
</gene>
<dbReference type="InterPro" id="IPR013761">
    <property type="entry name" value="SAM/pointed_sf"/>
</dbReference>